<dbReference type="GO" id="GO:0005737">
    <property type="term" value="C:cytoplasm"/>
    <property type="evidence" value="ECO:0007669"/>
    <property type="project" value="TreeGrafter"/>
</dbReference>
<evidence type="ECO:0000313" key="3">
    <source>
        <dbReference type="EMBL" id="EFM10074.1"/>
    </source>
</evidence>
<feature type="binding site" evidence="2">
    <location>
        <begin position="8"/>
        <end position="15"/>
    </location>
    <ligand>
        <name>substrate</name>
    </ligand>
</feature>
<gene>
    <name evidence="3" type="ORF">PaecuDRAFT_3033</name>
</gene>
<dbReference type="PANTHER" id="PTHR48100:SF1">
    <property type="entry name" value="HISTIDINE PHOSPHATASE FAMILY PROTEIN-RELATED"/>
    <property type="match status" value="1"/>
</dbReference>
<dbReference type="PANTHER" id="PTHR48100">
    <property type="entry name" value="BROAD-SPECIFICITY PHOSPHATASE YOR283W-RELATED"/>
    <property type="match status" value="1"/>
</dbReference>
<dbReference type="SMART" id="SM00855">
    <property type="entry name" value="PGAM"/>
    <property type="match status" value="1"/>
</dbReference>
<accession>E0IBJ4</accession>
<dbReference type="STRING" id="717606.PaecuDRAFT_3033"/>
<feature type="active site" description="Proton donor/acceptor" evidence="1">
    <location>
        <position position="83"/>
    </location>
</feature>
<name>E0IBJ4_9BACL</name>
<dbReference type="SUPFAM" id="SSF53254">
    <property type="entry name" value="Phosphoglycerate mutase-like"/>
    <property type="match status" value="1"/>
</dbReference>
<dbReference type="InterPro" id="IPR013078">
    <property type="entry name" value="His_Pase_superF_clade-1"/>
</dbReference>
<keyword evidence="4" id="KW-1185">Reference proteome</keyword>
<evidence type="ECO:0000313" key="4">
    <source>
        <dbReference type="Proteomes" id="UP000005387"/>
    </source>
</evidence>
<reference evidence="3 4" key="1">
    <citation type="submission" date="2010-07" db="EMBL/GenBank/DDBJ databases">
        <title>The draft genome of Paenibacillus curdlanolyticus YK9.</title>
        <authorList>
            <consortium name="US DOE Joint Genome Institute (JGI-PGF)"/>
            <person name="Lucas S."/>
            <person name="Copeland A."/>
            <person name="Lapidus A."/>
            <person name="Cheng J.-F."/>
            <person name="Bruce D."/>
            <person name="Goodwin L."/>
            <person name="Pitluck S."/>
            <person name="Land M.L."/>
            <person name="Hauser L."/>
            <person name="Chang Y.-J."/>
            <person name="Jeffries C."/>
            <person name="Anderson I.J."/>
            <person name="Johnson E."/>
            <person name="Loganathan U."/>
            <person name="Mulhopadhyay B."/>
            <person name="Kyrpides N."/>
            <person name="Woyke T.J."/>
        </authorList>
    </citation>
    <scope>NUCLEOTIDE SEQUENCE [LARGE SCALE GENOMIC DNA]</scope>
    <source>
        <strain evidence="3 4">YK9</strain>
    </source>
</reference>
<dbReference type="AlphaFoldDB" id="E0IBJ4"/>
<sequence length="190" mass="21394">MTTIGLIRHGITDWNVLGKAQGITDIPLNEEGRKQASAIADRLSSETWEIIYSSDLGRAQQTAEAIGSSLGIKSLLIDERLREINCGQIEGTTEEERIARWGANWRELELGMERFDLVAKRGVEVIEEITIKHQNKNVLIVSHGALIGLSLQRLLPQMFPKTYIDNTSLTVIAKPQDVWECRLYNCTKHL</sequence>
<dbReference type="Proteomes" id="UP000005387">
    <property type="component" value="Unassembled WGS sequence"/>
</dbReference>
<proteinExistence type="predicted"/>
<dbReference type="EMBL" id="AEDD01000008">
    <property type="protein sequence ID" value="EFM10074.1"/>
    <property type="molecule type" value="Genomic_DNA"/>
</dbReference>
<dbReference type="Gene3D" id="3.40.50.1240">
    <property type="entry name" value="Phosphoglycerate mutase-like"/>
    <property type="match status" value="1"/>
</dbReference>
<dbReference type="RefSeq" id="WP_006039021.1">
    <property type="nucleotide sequence ID" value="NZ_AEDD01000008.1"/>
</dbReference>
<dbReference type="GO" id="GO:0016791">
    <property type="term" value="F:phosphatase activity"/>
    <property type="evidence" value="ECO:0007669"/>
    <property type="project" value="TreeGrafter"/>
</dbReference>
<feature type="binding site" evidence="2">
    <location>
        <position position="58"/>
    </location>
    <ligand>
        <name>substrate</name>
    </ligand>
</feature>
<dbReference type="Pfam" id="PF00300">
    <property type="entry name" value="His_Phos_1"/>
    <property type="match status" value="1"/>
</dbReference>
<protein>
    <submittedName>
        <fullName evidence="3">Phosphoglycerate mutase</fullName>
    </submittedName>
</protein>
<dbReference type="CDD" id="cd07067">
    <property type="entry name" value="HP_PGM_like"/>
    <property type="match status" value="1"/>
</dbReference>
<dbReference type="InterPro" id="IPR050275">
    <property type="entry name" value="PGM_Phosphatase"/>
</dbReference>
<dbReference type="OrthoDB" id="9782128at2"/>
<feature type="active site" description="Tele-phosphohistidine intermediate" evidence="1">
    <location>
        <position position="9"/>
    </location>
</feature>
<dbReference type="eggNOG" id="COG0406">
    <property type="taxonomic scope" value="Bacteria"/>
</dbReference>
<evidence type="ECO:0000256" key="2">
    <source>
        <dbReference type="PIRSR" id="PIRSR613078-2"/>
    </source>
</evidence>
<evidence type="ECO:0000256" key="1">
    <source>
        <dbReference type="PIRSR" id="PIRSR613078-1"/>
    </source>
</evidence>
<organism evidence="3 4">
    <name type="scientific">Paenibacillus curdlanolyticus YK9</name>
    <dbReference type="NCBI Taxonomy" id="717606"/>
    <lineage>
        <taxon>Bacteria</taxon>
        <taxon>Bacillati</taxon>
        <taxon>Bacillota</taxon>
        <taxon>Bacilli</taxon>
        <taxon>Bacillales</taxon>
        <taxon>Paenibacillaceae</taxon>
        <taxon>Paenibacillus</taxon>
    </lineage>
</organism>
<dbReference type="InterPro" id="IPR029033">
    <property type="entry name" value="His_PPase_superfam"/>
</dbReference>